<dbReference type="InterPro" id="IPR016036">
    <property type="entry name" value="Malonyl_transacylase_ACP-bd"/>
</dbReference>
<dbReference type="SUPFAM" id="SSF47336">
    <property type="entry name" value="ACP-like"/>
    <property type="match status" value="1"/>
</dbReference>
<dbReference type="AlphaFoldDB" id="A0A345T295"/>
<evidence type="ECO:0000256" key="1">
    <source>
        <dbReference type="ARBA" id="ARBA00022450"/>
    </source>
</evidence>
<dbReference type="Pfam" id="PF02801">
    <property type="entry name" value="Ketoacyl-synt_C"/>
    <property type="match status" value="1"/>
</dbReference>
<evidence type="ECO:0000259" key="8">
    <source>
        <dbReference type="PROSITE" id="PS50075"/>
    </source>
</evidence>
<dbReference type="SMART" id="SM00827">
    <property type="entry name" value="PKS_AT"/>
    <property type="match status" value="1"/>
</dbReference>
<evidence type="ECO:0000313" key="11">
    <source>
        <dbReference type="Proteomes" id="UP000249340"/>
    </source>
</evidence>
<dbReference type="InterPro" id="IPR014043">
    <property type="entry name" value="Acyl_transferase_dom"/>
</dbReference>
<dbReference type="Gene3D" id="3.30.70.3290">
    <property type="match status" value="1"/>
</dbReference>
<evidence type="ECO:0000256" key="4">
    <source>
        <dbReference type="ARBA" id="ARBA00023194"/>
    </source>
</evidence>
<dbReference type="SMART" id="SM00823">
    <property type="entry name" value="PKS_PP"/>
    <property type="match status" value="1"/>
</dbReference>
<dbReference type="SUPFAM" id="SSF52151">
    <property type="entry name" value="FabD/lysophospholipase-like"/>
    <property type="match status" value="1"/>
</dbReference>
<dbReference type="SUPFAM" id="SSF53901">
    <property type="entry name" value="Thiolase-like"/>
    <property type="match status" value="1"/>
</dbReference>
<gene>
    <name evidence="10" type="ORF">C7M71_024590</name>
</gene>
<proteinExistence type="predicted"/>
<protein>
    <submittedName>
        <fullName evidence="10">Acyltransferase domain-containing protein</fullName>
    </submittedName>
</protein>
<feature type="domain" description="Ketosynthase family 3 (KS3)" evidence="9">
    <location>
        <begin position="14"/>
        <end position="431"/>
    </location>
</feature>
<reference evidence="11" key="1">
    <citation type="submission" date="2018-07" db="EMBL/GenBank/DDBJ databases">
        <title>Streptacidiphilus bronchialis DSM 106435 chromosome.</title>
        <authorList>
            <person name="Batra D."/>
            <person name="Gulvik C.A."/>
        </authorList>
    </citation>
    <scope>NUCLEOTIDE SEQUENCE [LARGE SCALE GENOMIC DNA]</scope>
    <source>
        <strain evidence="11">DSM 106435</strain>
    </source>
</reference>
<dbReference type="InterPro" id="IPR032821">
    <property type="entry name" value="PKS_assoc"/>
</dbReference>
<name>A0A345T295_9ACTN</name>
<dbReference type="Gene3D" id="3.40.366.10">
    <property type="entry name" value="Malonyl-Coenzyme A Acyl Carrier Protein, domain 2"/>
    <property type="match status" value="1"/>
</dbReference>
<dbReference type="PROSITE" id="PS52004">
    <property type="entry name" value="KS3_2"/>
    <property type="match status" value="1"/>
</dbReference>
<dbReference type="GO" id="GO:0006633">
    <property type="term" value="P:fatty acid biosynthetic process"/>
    <property type="evidence" value="ECO:0007669"/>
    <property type="project" value="TreeGrafter"/>
</dbReference>
<dbReference type="PANTHER" id="PTHR43775">
    <property type="entry name" value="FATTY ACID SYNTHASE"/>
    <property type="match status" value="1"/>
</dbReference>
<dbReference type="Pfam" id="PF00698">
    <property type="entry name" value="Acyl_transf_1"/>
    <property type="match status" value="1"/>
</dbReference>
<sequence length="1105" mass="115233">MRSYTECTAGSDQDDALAVVGIACRLPGATTPEMFWKLLLHGRSAITEAPAGRWENTSPDDGGIRLGGFLDAIDLFDADFFGISPREAAAADPQQRLALELAWEAVEESGIVPGTLEGSRTGVFIGAILDDYAALTYRHAPASLTRHTLAGTQRSMIANRVSYHLGLRGPSLTVDSGQSSSLVAVHLACESLRRGESTLALAGGVHLNLLAESTLRVARFGGLSPDGRCHTFDARANGYVRGEGGGAVLLKPLARALADGDRIHCVIRGSAINNDGAAEGLTVPDAQAQQDVLREACRQAGVAPADLQYVELHGTGTRVGDPIEAAALGAAVGTARAPDSPLAVGSAKTNVGHLEGGAGIVGLLKTVLSVEHGRLPPSLNFATPNPEIPLDALNLRVPRQPEPWPQPDRPRLAGVSSFGLGGTNCHVVVAEAPVPGPTGRGRQRTGGAVPWLLSGRSATALRAQAERLHRYIEDHPDLDPADTGLALATTRTAFEHRAAVVGERREDFLPGLAALAAGASAAHLVEGVANPGGTVFLFPGQGSQWAGMAVELAGSHPVFADTLSACEKALAPYTDWSLTDVLRGGGSAGPSPLDRVDVVQPVLFAVMVSLAALWGSAGVRPEAVAGHSQGEIAAAHVAGALSLEDAARLVALRSRAVRALSGRGGMASVPLRADALADRLAAWGGRLEVAVVNGPAATVVSGDADALDELLAAFATEGVDARRVAVDYASHSAQVEAIREPLLASLAGIAPRTSDIPFYSTVTGGPVDTACLDADYWYRNLRQTVRFEPTVRALLAAGHRSFVEVSPHPVLTGSLQDIFESALGPGGADSPADADSPGGAAFATGTLRRGDGSRQRFVTSLAQVHVHGAAVDWAAVFADTGARPVPLPTYAFQRERHWLDLTPGGPAAVTPTVVPRGPAVPPVAATAQPDGGSLAQRLAMEPEAEQYRLLLETVRTEAAVVVGRTAESVEVRRPFKEMGFDSPAIVELRNRLGAATGLRLPTSLVFNHPTPAVLAAHLRDLLCGDGPARPPAVLAELDRLEAALAAASLDDGETRDAVAVRLRHLLDRVDHVHRPQRQPNGDLTRTILSATPEEIFDLIDNRGPL</sequence>
<evidence type="ECO:0000313" key="10">
    <source>
        <dbReference type="EMBL" id="AXI80100.1"/>
    </source>
</evidence>
<feature type="region of interest" description="Disordered" evidence="7">
    <location>
        <begin position="823"/>
        <end position="847"/>
    </location>
</feature>
<feature type="domain" description="Carrier" evidence="8">
    <location>
        <begin position="948"/>
        <end position="1022"/>
    </location>
</feature>
<dbReference type="FunFam" id="3.40.47.10:FF:000019">
    <property type="entry name" value="Polyketide synthase type I"/>
    <property type="match status" value="1"/>
</dbReference>
<dbReference type="InterPro" id="IPR020806">
    <property type="entry name" value="PKS_PP-bd"/>
</dbReference>
<evidence type="ECO:0000256" key="6">
    <source>
        <dbReference type="ARBA" id="ARBA00023315"/>
    </source>
</evidence>
<dbReference type="RefSeq" id="WP_111489495.1">
    <property type="nucleotide sequence ID" value="NZ_CP031264.1"/>
</dbReference>
<evidence type="ECO:0000259" key="9">
    <source>
        <dbReference type="PROSITE" id="PS52004"/>
    </source>
</evidence>
<evidence type="ECO:0000256" key="2">
    <source>
        <dbReference type="ARBA" id="ARBA00022553"/>
    </source>
</evidence>
<dbReference type="KEGG" id="stri:C7M71_024590"/>
<accession>A0A345T295</accession>
<evidence type="ECO:0000256" key="3">
    <source>
        <dbReference type="ARBA" id="ARBA00022679"/>
    </source>
</evidence>
<dbReference type="EMBL" id="CP031264">
    <property type="protein sequence ID" value="AXI80100.1"/>
    <property type="molecule type" value="Genomic_DNA"/>
</dbReference>
<dbReference type="Gene3D" id="1.10.1200.10">
    <property type="entry name" value="ACP-like"/>
    <property type="match status" value="1"/>
</dbReference>
<dbReference type="GO" id="GO:0004312">
    <property type="term" value="F:fatty acid synthase activity"/>
    <property type="evidence" value="ECO:0007669"/>
    <property type="project" value="TreeGrafter"/>
</dbReference>
<dbReference type="GO" id="GO:0031177">
    <property type="term" value="F:phosphopantetheine binding"/>
    <property type="evidence" value="ECO:0007669"/>
    <property type="project" value="InterPro"/>
</dbReference>
<dbReference type="InterPro" id="IPR014030">
    <property type="entry name" value="Ketoacyl_synth_N"/>
</dbReference>
<dbReference type="InterPro" id="IPR001227">
    <property type="entry name" value="Ac_transferase_dom_sf"/>
</dbReference>
<keyword evidence="3 10" id="KW-0808">Transferase</keyword>
<dbReference type="Proteomes" id="UP000249340">
    <property type="component" value="Chromosome"/>
</dbReference>
<dbReference type="FunFam" id="3.40.366.10:FF:000002">
    <property type="entry name" value="Probable polyketide synthase 2"/>
    <property type="match status" value="1"/>
</dbReference>
<dbReference type="Gene3D" id="3.40.47.10">
    <property type="match status" value="1"/>
</dbReference>
<evidence type="ECO:0000256" key="7">
    <source>
        <dbReference type="SAM" id="MobiDB-lite"/>
    </source>
</evidence>
<evidence type="ECO:0000256" key="5">
    <source>
        <dbReference type="ARBA" id="ARBA00023268"/>
    </source>
</evidence>
<dbReference type="Pfam" id="PF16197">
    <property type="entry name" value="KAsynt_C_assoc"/>
    <property type="match status" value="1"/>
</dbReference>
<organism evidence="10 11">
    <name type="scientific">Peterkaempfera bronchialis</name>
    <dbReference type="NCBI Taxonomy" id="2126346"/>
    <lineage>
        <taxon>Bacteria</taxon>
        <taxon>Bacillati</taxon>
        <taxon>Actinomycetota</taxon>
        <taxon>Actinomycetes</taxon>
        <taxon>Kitasatosporales</taxon>
        <taxon>Streptomycetaceae</taxon>
        <taxon>Peterkaempfera</taxon>
    </lineage>
</organism>
<dbReference type="SMART" id="SM00825">
    <property type="entry name" value="PKS_KS"/>
    <property type="match status" value="1"/>
</dbReference>
<dbReference type="InterPro" id="IPR036736">
    <property type="entry name" value="ACP-like_sf"/>
</dbReference>
<dbReference type="PANTHER" id="PTHR43775:SF51">
    <property type="entry name" value="INACTIVE PHENOLPHTHIOCEROL SYNTHESIS POLYKETIDE SYNTHASE TYPE I PKS1-RELATED"/>
    <property type="match status" value="1"/>
</dbReference>
<dbReference type="Pfam" id="PF00550">
    <property type="entry name" value="PP-binding"/>
    <property type="match status" value="1"/>
</dbReference>
<dbReference type="Pfam" id="PF00109">
    <property type="entry name" value="ketoacyl-synt"/>
    <property type="match status" value="1"/>
</dbReference>
<keyword evidence="4" id="KW-0045">Antibiotic biosynthesis</keyword>
<keyword evidence="2" id="KW-0597">Phosphoprotein</keyword>
<dbReference type="InterPro" id="IPR050091">
    <property type="entry name" value="PKS_NRPS_Biosynth_Enz"/>
</dbReference>
<dbReference type="InterPro" id="IPR016035">
    <property type="entry name" value="Acyl_Trfase/lysoPLipase"/>
</dbReference>
<keyword evidence="11" id="KW-1185">Reference proteome</keyword>
<dbReference type="InterPro" id="IPR009081">
    <property type="entry name" value="PP-bd_ACP"/>
</dbReference>
<keyword evidence="5" id="KW-0511">Multifunctional enzyme</keyword>
<dbReference type="OrthoDB" id="9778690at2"/>
<dbReference type="CDD" id="cd00833">
    <property type="entry name" value="PKS"/>
    <property type="match status" value="1"/>
</dbReference>
<keyword evidence="6 10" id="KW-0012">Acyltransferase</keyword>
<dbReference type="SUPFAM" id="SSF55048">
    <property type="entry name" value="Probable ACP-binding domain of malonyl-CoA ACP transacylase"/>
    <property type="match status" value="1"/>
</dbReference>
<keyword evidence="1" id="KW-0596">Phosphopantetheine</keyword>
<dbReference type="InterPro" id="IPR014031">
    <property type="entry name" value="Ketoacyl_synth_C"/>
</dbReference>
<dbReference type="InterPro" id="IPR020841">
    <property type="entry name" value="PKS_Beta-ketoAc_synthase_dom"/>
</dbReference>
<dbReference type="InterPro" id="IPR016039">
    <property type="entry name" value="Thiolase-like"/>
</dbReference>
<dbReference type="PROSITE" id="PS50075">
    <property type="entry name" value="CARRIER"/>
    <property type="match status" value="1"/>
</dbReference>
<dbReference type="GO" id="GO:0033068">
    <property type="term" value="P:macrolide biosynthetic process"/>
    <property type="evidence" value="ECO:0007669"/>
    <property type="project" value="UniProtKB-ARBA"/>
</dbReference>